<keyword evidence="2" id="KW-0001">2Fe-2S</keyword>
<dbReference type="PRINTS" id="PR00090">
    <property type="entry name" value="RNGDIOXGNASE"/>
</dbReference>
<dbReference type="InterPro" id="IPR015879">
    <property type="entry name" value="Ring_hydroxy_dOase_asu_C_dom"/>
</dbReference>
<dbReference type="InterPro" id="IPR001663">
    <property type="entry name" value="Rng_hydr_dOase-A"/>
</dbReference>
<sequence>MVQQAGRPGEWLDTGLSLAEIGADKFGSRISTDRYTAPGFQERERERIWARTWQVVGRVSELPKAGDWKTYRLFDQSYIIVRGRDGAIRGFVNACRHRGNLLCQGEQGNARRFVCQYHLWSYDLDGKLRGVLRENIQGPIDKDEKSLLKVSVDTFAGFVFLNPDPDAEPLADYIGAEVAELLEPYHLDEMIPVMDVREALECNWKVVMDAFQEGYHVSGVHPQLLNQIDLDPAKSRYRFFDRHSVGCAPFDVANAETFGPEQHVEGIKGLTETFPSLPMILPRFDELVAAHRDENGKLEFPDGVTARTILQQAARDTFTGMGLDVSRLTDAQMSDNQGWSLFPNFFMTIRAGECHVIRAMPHPSGDPNKCVWHVSSYMWLPGELADQFRAELIDVTEPGSHEYFLALQQDYEQMQRQQAGLRNTRLDHLSLVKEEVIVSYFHHVLDRHLAATAQS</sequence>
<dbReference type="Gene3D" id="2.102.10.10">
    <property type="entry name" value="Rieske [2Fe-2S] iron-sulphur domain"/>
    <property type="match status" value="1"/>
</dbReference>
<dbReference type="InterPro" id="IPR017941">
    <property type="entry name" value="Rieske_2Fe-2S"/>
</dbReference>
<dbReference type="PROSITE" id="PS00570">
    <property type="entry name" value="RING_HYDROXYL_ALPHA"/>
    <property type="match status" value="1"/>
</dbReference>
<gene>
    <name evidence="9" type="ORF">ACFQ07_33195</name>
</gene>
<evidence type="ECO:0000313" key="9">
    <source>
        <dbReference type="EMBL" id="MFD0857111.1"/>
    </source>
</evidence>
<proteinExistence type="predicted"/>
<dbReference type="Pfam" id="PF00355">
    <property type="entry name" value="Rieske"/>
    <property type="match status" value="1"/>
</dbReference>
<dbReference type="SUPFAM" id="SSF50022">
    <property type="entry name" value="ISP domain"/>
    <property type="match status" value="1"/>
</dbReference>
<dbReference type="Proteomes" id="UP001597083">
    <property type="component" value="Unassembled WGS sequence"/>
</dbReference>
<keyword evidence="7" id="KW-0520">NAD</keyword>
<name>A0ABW3CRQ9_9ACTN</name>
<keyword evidence="10" id="KW-1185">Reference proteome</keyword>
<organism evidence="9 10">
    <name type="scientific">Actinomadura adrarensis</name>
    <dbReference type="NCBI Taxonomy" id="1819600"/>
    <lineage>
        <taxon>Bacteria</taxon>
        <taxon>Bacillati</taxon>
        <taxon>Actinomycetota</taxon>
        <taxon>Actinomycetes</taxon>
        <taxon>Streptosporangiales</taxon>
        <taxon>Thermomonosporaceae</taxon>
        <taxon>Actinomadura</taxon>
    </lineage>
</organism>
<protein>
    <submittedName>
        <fullName evidence="9">SRPBCC family protein</fullName>
    </submittedName>
</protein>
<feature type="domain" description="Rieske" evidence="8">
    <location>
        <begin position="53"/>
        <end position="161"/>
    </location>
</feature>
<dbReference type="SUPFAM" id="SSF55961">
    <property type="entry name" value="Bet v1-like"/>
    <property type="match status" value="1"/>
</dbReference>
<dbReference type="EMBL" id="JBHTIR010004359">
    <property type="protein sequence ID" value="MFD0857111.1"/>
    <property type="molecule type" value="Genomic_DNA"/>
</dbReference>
<evidence type="ECO:0000313" key="10">
    <source>
        <dbReference type="Proteomes" id="UP001597083"/>
    </source>
</evidence>
<comment type="caution">
    <text evidence="9">The sequence shown here is derived from an EMBL/GenBank/DDBJ whole genome shotgun (WGS) entry which is preliminary data.</text>
</comment>
<keyword evidence="4" id="KW-0560">Oxidoreductase</keyword>
<dbReference type="CDD" id="cd03469">
    <property type="entry name" value="Rieske_RO_Alpha_N"/>
    <property type="match status" value="1"/>
</dbReference>
<comment type="cofactor">
    <cofactor evidence="1">
        <name>Fe cation</name>
        <dbReference type="ChEBI" id="CHEBI:24875"/>
    </cofactor>
</comment>
<accession>A0ABW3CRQ9</accession>
<keyword evidence="3" id="KW-0479">Metal-binding</keyword>
<evidence type="ECO:0000259" key="8">
    <source>
        <dbReference type="PROSITE" id="PS51296"/>
    </source>
</evidence>
<evidence type="ECO:0000256" key="1">
    <source>
        <dbReference type="ARBA" id="ARBA00001962"/>
    </source>
</evidence>
<keyword evidence="5" id="KW-0408">Iron</keyword>
<keyword evidence="6" id="KW-0411">Iron-sulfur</keyword>
<evidence type="ECO:0000256" key="4">
    <source>
        <dbReference type="ARBA" id="ARBA00023002"/>
    </source>
</evidence>
<dbReference type="Pfam" id="PF00848">
    <property type="entry name" value="Ring_hydroxyl_A"/>
    <property type="match status" value="1"/>
</dbReference>
<dbReference type="PROSITE" id="PS51296">
    <property type="entry name" value="RIESKE"/>
    <property type="match status" value="1"/>
</dbReference>
<evidence type="ECO:0000256" key="6">
    <source>
        <dbReference type="ARBA" id="ARBA00023014"/>
    </source>
</evidence>
<evidence type="ECO:0000256" key="3">
    <source>
        <dbReference type="ARBA" id="ARBA00022723"/>
    </source>
</evidence>
<evidence type="ECO:0000256" key="2">
    <source>
        <dbReference type="ARBA" id="ARBA00022714"/>
    </source>
</evidence>
<dbReference type="PANTHER" id="PTHR43756:SF5">
    <property type="entry name" value="CHOLINE MONOOXYGENASE, CHLOROPLASTIC"/>
    <property type="match status" value="1"/>
</dbReference>
<dbReference type="InterPro" id="IPR015881">
    <property type="entry name" value="ARHD_Rieske_2Fe_2S"/>
</dbReference>
<dbReference type="InterPro" id="IPR036922">
    <property type="entry name" value="Rieske_2Fe-2S_sf"/>
</dbReference>
<reference evidence="10" key="1">
    <citation type="journal article" date="2019" name="Int. J. Syst. Evol. Microbiol.">
        <title>The Global Catalogue of Microorganisms (GCM) 10K type strain sequencing project: providing services to taxonomists for standard genome sequencing and annotation.</title>
        <authorList>
            <consortium name="The Broad Institute Genomics Platform"/>
            <consortium name="The Broad Institute Genome Sequencing Center for Infectious Disease"/>
            <person name="Wu L."/>
            <person name="Ma J."/>
        </authorList>
    </citation>
    <scope>NUCLEOTIDE SEQUENCE [LARGE SCALE GENOMIC DNA]</scope>
    <source>
        <strain evidence="10">JCM 31696</strain>
    </source>
</reference>
<evidence type="ECO:0000256" key="5">
    <source>
        <dbReference type="ARBA" id="ARBA00023004"/>
    </source>
</evidence>
<dbReference type="PANTHER" id="PTHR43756">
    <property type="entry name" value="CHOLINE MONOOXYGENASE, CHLOROPLASTIC"/>
    <property type="match status" value="1"/>
</dbReference>
<dbReference type="Gene3D" id="3.90.380.10">
    <property type="entry name" value="Naphthalene 1,2-dioxygenase Alpha Subunit, Chain A, domain 1"/>
    <property type="match status" value="1"/>
</dbReference>
<evidence type="ECO:0000256" key="7">
    <source>
        <dbReference type="ARBA" id="ARBA00023027"/>
    </source>
</evidence>